<keyword evidence="8 15" id="KW-1133">Transmembrane helix</keyword>
<feature type="region of interest" description="Disordered" evidence="14">
    <location>
        <begin position="73"/>
        <end position="96"/>
    </location>
</feature>
<evidence type="ECO:0000256" key="3">
    <source>
        <dbReference type="ARBA" id="ARBA00015325"/>
    </source>
</evidence>
<keyword evidence="9 15" id="KW-0472">Membrane</keyword>
<dbReference type="GO" id="GO:0015031">
    <property type="term" value="P:protein transport"/>
    <property type="evidence" value="ECO:0007669"/>
    <property type="project" value="UniProtKB-KW"/>
</dbReference>
<evidence type="ECO:0000313" key="18">
    <source>
        <dbReference type="Proteomes" id="UP000214646"/>
    </source>
</evidence>
<comment type="similarity">
    <text evidence="2">Belongs to the OXA1/ALB3/YidC family. Type 1 subfamily.</text>
</comment>
<dbReference type="GO" id="GO:0051205">
    <property type="term" value="P:protein insertion into membrane"/>
    <property type="evidence" value="ECO:0007669"/>
    <property type="project" value="TreeGrafter"/>
</dbReference>
<evidence type="ECO:0000256" key="9">
    <source>
        <dbReference type="ARBA" id="ARBA00023136"/>
    </source>
</evidence>
<feature type="transmembrane region" description="Helical" evidence="15">
    <location>
        <begin position="510"/>
        <end position="530"/>
    </location>
</feature>
<dbReference type="CDD" id="cd20070">
    <property type="entry name" value="5TM_YidC_Alb3"/>
    <property type="match status" value="1"/>
</dbReference>
<dbReference type="RefSeq" id="WP_088257701.1">
    <property type="nucleotide sequence ID" value="NZ_NIDE01000014.1"/>
</dbReference>
<evidence type="ECO:0000256" key="8">
    <source>
        <dbReference type="ARBA" id="ARBA00022989"/>
    </source>
</evidence>
<evidence type="ECO:0000256" key="12">
    <source>
        <dbReference type="ARBA" id="ARBA00033342"/>
    </source>
</evidence>
<dbReference type="PANTHER" id="PTHR12428:SF65">
    <property type="entry name" value="CYTOCHROME C OXIDASE ASSEMBLY PROTEIN COX18, MITOCHONDRIAL"/>
    <property type="match status" value="1"/>
</dbReference>
<dbReference type="PANTHER" id="PTHR12428">
    <property type="entry name" value="OXA1"/>
    <property type="match status" value="1"/>
</dbReference>
<protein>
    <recommendedName>
        <fullName evidence="3">Membrane protein insertase YidC</fullName>
    </recommendedName>
    <alternativeName>
        <fullName evidence="12">Foldase YidC</fullName>
    </alternativeName>
    <alternativeName>
        <fullName evidence="11">Membrane integrase YidC</fullName>
    </alternativeName>
</protein>
<dbReference type="GO" id="GO:0032977">
    <property type="term" value="F:membrane insertase activity"/>
    <property type="evidence" value="ECO:0007669"/>
    <property type="project" value="InterPro"/>
</dbReference>
<evidence type="ECO:0000256" key="15">
    <source>
        <dbReference type="SAM" id="Phobius"/>
    </source>
</evidence>
<feature type="transmembrane region" description="Helical" evidence="15">
    <location>
        <begin position="688"/>
        <end position="711"/>
    </location>
</feature>
<evidence type="ECO:0000256" key="6">
    <source>
        <dbReference type="ARBA" id="ARBA00022692"/>
    </source>
</evidence>
<dbReference type="InterPro" id="IPR001708">
    <property type="entry name" value="YidC/ALB3/OXA1/COX18"/>
</dbReference>
<name>A0A225DE04_9BACT</name>
<dbReference type="NCBIfam" id="TIGR03592">
    <property type="entry name" value="yidC_oxa1_cterm"/>
    <property type="match status" value="1"/>
</dbReference>
<keyword evidence="10" id="KW-0143">Chaperone</keyword>
<feature type="region of interest" description="Disordered" evidence="14">
    <location>
        <begin position="198"/>
        <end position="221"/>
    </location>
</feature>
<dbReference type="Pfam" id="PF02096">
    <property type="entry name" value="60KD_IMP"/>
    <property type="match status" value="1"/>
</dbReference>
<evidence type="ECO:0000259" key="16">
    <source>
        <dbReference type="Pfam" id="PF02096"/>
    </source>
</evidence>
<keyword evidence="4" id="KW-0813">Transport</keyword>
<keyword evidence="6 13" id="KW-0812">Transmembrane</keyword>
<feature type="transmembrane region" description="Helical" evidence="15">
    <location>
        <begin position="5"/>
        <end position="25"/>
    </location>
</feature>
<evidence type="ECO:0000256" key="5">
    <source>
        <dbReference type="ARBA" id="ARBA00022475"/>
    </source>
</evidence>
<dbReference type="GO" id="GO:0005886">
    <property type="term" value="C:plasma membrane"/>
    <property type="evidence" value="ECO:0007669"/>
    <property type="project" value="UniProtKB-SubCell"/>
</dbReference>
<keyword evidence="7" id="KW-0653">Protein transport</keyword>
<feature type="region of interest" description="Disordered" evidence="14">
    <location>
        <begin position="732"/>
        <end position="810"/>
    </location>
</feature>
<dbReference type="PRINTS" id="PR01900">
    <property type="entry name" value="YIDCPROTEIN"/>
</dbReference>
<dbReference type="InterPro" id="IPR028055">
    <property type="entry name" value="YidC/Oxa/ALB_C"/>
</dbReference>
<feature type="transmembrane region" description="Helical" evidence="15">
    <location>
        <begin position="582"/>
        <end position="603"/>
    </location>
</feature>
<proteinExistence type="inferred from homology"/>
<feature type="compositionally biased region" description="Polar residues" evidence="14">
    <location>
        <begin position="773"/>
        <end position="784"/>
    </location>
</feature>
<dbReference type="InterPro" id="IPR038221">
    <property type="entry name" value="YidC_periplasmic_sf"/>
</dbReference>
<accession>A0A225DE04</accession>
<dbReference type="InterPro" id="IPR047196">
    <property type="entry name" value="YidC_ALB_C"/>
</dbReference>
<dbReference type="OrthoDB" id="9780552at2"/>
<evidence type="ECO:0000256" key="10">
    <source>
        <dbReference type="ARBA" id="ARBA00023186"/>
    </source>
</evidence>
<gene>
    <name evidence="17" type="ORF">FRUB_06984</name>
</gene>
<comment type="subcellular location">
    <subcellularLocation>
        <location evidence="1">Cell membrane</location>
        <topology evidence="1">Multi-pass membrane protein</topology>
    </subcellularLocation>
    <subcellularLocation>
        <location evidence="13">Membrane</location>
        <topology evidence="13">Multi-pass membrane protein</topology>
    </subcellularLocation>
</comment>
<dbReference type="Gene3D" id="2.70.98.90">
    <property type="match status" value="1"/>
</dbReference>
<keyword evidence="5" id="KW-1003">Cell membrane</keyword>
<organism evidence="17 18">
    <name type="scientific">Fimbriiglobus ruber</name>
    <dbReference type="NCBI Taxonomy" id="1908690"/>
    <lineage>
        <taxon>Bacteria</taxon>
        <taxon>Pseudomonadati</taxon>
        <taxon>Planctomycetota</taxon>
        <taxon>Planctomycetia</taxon>
        <taxon>Gemmatales</taxon>
        <taxon>Gemmataceae</taxon>
        <taxon>Fimbriiglobus</taxon>
    </lineage>
</organism>
<evidence type="ECO:0000256" key="13">
    <source>
        <dbReference type="RuleBase" id="RU003945"/>
    </source>
</evidence>
<reference evidence="18" key="1">
    <citation type="submission" date="2017-06" db="EMBL/GenBank/DDBJ databases">
        <title>Genome analysis of Fimbriiglobus ruber SP5, the first member of the order Planctomycetales with confirmed chitinolytic capability.</title>
        <authorList>
            <person name="Ravin N.V."/>
            <person name="Rakitin A.L."/>
            <person name="Ivanova A.A."/>
            <person name="Beletsky A.V."/>
            <person name="Kulichevskaya I.S."/>
            <person name="Mardanov A.V."/>
            <person name="Dedysh S.N."/>
        </authorList>
    </citation>
    <scope>NUCLEOTIDE SEQUENCE [LARGE SCALE GENOMIC DNA]</scope>
    <source>
        <strain evidence="18">SP5</strain>
    </source>
</reference>
<evidence type="ECO:0000256" key="7">
    <source>
        <dbReference type="ARBA" id="ARBA00022927"/>
    </source>
</evidence>
<evidence type="ECO:0000256" key="14">
    <source>
        <dbReference type="SAM" id="MobiDB-lite"/>
    </source>
</evidence>
<sequence length="810" mass="90258">MRQKIFTNALFVLIAGGIAAGWWYVDKTYFPKPAPKVPEPSRPAREAIEALAGAVVGQSFPALEWPATRVDLKADDAAKEPPKDKPKPVEPPKVTPRLDPELVAIGDESFATQALLTTQGGSVQQLTLNHFDEANRLGLEVKQADGKPQPLRLIPGVIRPRDKTSLKIEAPFPTLVPGKVTEIDTRARLSEPSYVVLHYPSDDDPERGVGGEGPDDKTPSTKLRDAMWTMVERQAPTDGGPHKVVFETELGAPYFLKLRKTFTLAPRDYHVGFELRIEPLPGRTKGKGKFRYQIAGARGLPVEGEWYTQIYRNVMIGWTNRSGSGAKRTIEDALTINTKHGGDRVDRGENQFAYAAVASQYFTSAIAIDDDQPADARLGAWDYVRPTREPGGWEDPNQLFLADVTVRAVSKLMDVGDKAEDAVVHKYLIYNGPLKVRLLKQLGQQHGRDETVDPALVDRYLDNLSLRTLTDYHSPNFFGRLANAIWWSDIVITFTNLMHGVLGGLHSTGLPWGVCIMLLTVCVRLILVFPSRKQQATMARMQEKMAKMKPEMDKLQEKYKDDPQALQQEKTKLMFKHGVNPLSTMSGCLLLFAQMPVFMGLYFCLQESVFFRLQPFLWFQNLAAPDMLVWWTESIPWVSTPDNMGGTTYLGPFLNILPILSVTLIFIQQKLTMPPPTDEQQEMQQKMMKFMVLFMAVFFYKVPSGLCLYFICSTAWALAERKLIPKAKSAPAADAVEPTPGGPAAPNAPAAGTAAPTGGGGFMGKLRAKLEEMQQQADNQATRQIRNDDGNGAPRNPIRNDRDKKKKRKR</sequence>
<feature type="compositionally biased region" description="Low complexity" evidence="14">
    <location>
        <begin position="738"/>
        <end position="756"/>
    </location>
</feature>
<keyword evidence="18" id="KW-1185">Reference proteome</keyword>
<dbReference type="EMBL" id="NIDE01000014">
    <property type="protein sequence ID" value="OWK37864.1"/>
    <property type="molecule type" value="Genomic_DNA"/>
</dbReference>
<evidence type="ECO:0000256" key="11">
    <source>
        <dbReference type="ARBA" id="ARBA00033245"/>
    </source>
</evidence>
<feature type="compositionally biased region" description="Basic and acidic residues" evidence="14">
    <location>
        <begin position="206"/>
        <end position="221"/>
    </location>
</feature>
<evidence type="ECO:0000256" key="1">
    <source>
        <dbReference type="ARBA" id="ARBA00004651"/>
    </source>
</evidence>
<comment type="caution">
    <text evidence="17">The sequence shown here is derived from an EMBL/GenBank/DDBJ whole genome shotgun (WGS) entry which is preliminary data.</text>
</comment>
<dbReference type="AlphaFoldDB" id="A0A225DE04"/>
<feature type="domain" description="Membrane insertase YidC/Oxa/ALB C-terminal" evidence="16">
    <location>
        <begin position="512"/>
        <end position="724"/>
    </location>
</feature>
<feature type="transmembrane region" description="Helical" evidence="15">
    <location>
        <begin position="649"/>
        <end position="667"/>
    </location>
</feature>
<evidence type="ECO:0000256" key="4">
    <source>
        <dbReference type="ARBA" id="ARBA00022448"/>
    </source>
</evidence>
<evidence type="ECO:0000313" key="17">
    <source>
        <dbReference type="EMBL" id="OWK37864.1"/>
    </source>
</evidence>
<evidence type="ECO:0000256" key="2">
    <source>
        <dbReference type="ARBA" id="ARBA00010527"/>
    </source>
</evidence>
<dbReference type="Proteomes" id="UP000214646">
    <property type="component" value="Unassembled WGS sequence"/>
</dbReference>